<dbReference type="EMBL" id="JBHSUA010000020">
    <property type="protein sequence ID" value="MFC6397369.1"/>
    <property type="molecule type" value="Genomic_DNA"/>
</dbReference>
<proteinExistence type="predicted"/>
<gene>
    <name evidence="1" type="ORF">ACFP57_10305</name>
</gene>
<protein>
    <submittedName>
        <fullName evidence="1">Uncharacterized protein</fullName>
    </submittedName>
</protein>
<reference evidence="2" key="1">
    <citation type="journal article" date="2019" name="Int. J. Syst. Evol. Microbiol.">
        <title>The Global Catalogue of Microorganisms (GCM) 10K type strain sequencing project: providing services to taxonomists for standard genome sequencing and annotation.</title>
        <authorList>
            <consortium name="The Broad Institute Genomics Platform"/>
            <consortium name="The Broad Institute Genome Sequencing Center for Infectious Disease"/>
            <person name="Wu L."/>
            <person name="Ma J."/>
        </authorList>
    </citation>
    <scope>NUCLEOTIDE SEQUENCE [LARGE SCALE GENOMIC DNA]</scope>
    <source>
        <strain evidence="2">CGMCC 1.15277</strain>
    </source>
</reference>
<accession>A0ABW1X3J7</accession>
<dbReference type="Proteomes" id="UP001596266">
    <property type="component" value="Unassembled WGS sequence"/>
</dbReference>
<organism evidence="1 2">
    <name type="scientific">Luteococcus sanguinis</name>
    <dbReference type="NCBI Taxonomy" id="174038"/>
    <lineage>
        <taxon>Bacteria</taxon>
        <taxon>Bacillati</taxon>
        <taxon>Actinomycetota</taxon>
        <taxon>Actinomycetes</taxon>
        <taxon>Propionibacteriales</taxon>
        <taxon>Propionibacteriaceae</taxon>
        <taxon>Luteococcus</taxon>
    </lineage>
</organism>
<sequence length="40" mass="4286">MPRIDLSTQVLNVEVAADGTVGTPPMNDNTLVSWFDAGRP</sequence>
<comment type="caution">
    <text evidence="1">The sequence shown here is derived from an EMBL/GenBank/DDBJ whole genome shotgun (WGS) entry which is preliminary data.</text>
</comment>
<dbReference type="RefSeq" id="WP_343885659.1">
    <property type="nucleotide sequence ID" value="NZ_BAAAKI010000010.1"/>
</dbReference>
<name>A0ABW1X3J7_9ACTN</name>
<evidence type="ECO:0000313" key="1">
    <source>
        <dbReference type="EMBL" id="MFC6397369.1"/>
    </source>
</evidence>
<keyword evidence="2" id="KW-1185">Reference proteome</keyword>
<evidence type="ECO:0000313" key="2">
    <source>
        <dbReference type="Proteomes" id="UP001596266"/>
    </source>
</evidence>